<feature type="signal peptide" evidence="1">
    <location>
        <begin position="1"/>
        <end position="25"/>
    </location>
</feature>
<dbReference type="Proteomes" id="UP000233786">
    <property type="component" value="Unassembled WGS sequence"/>
</dbReference>
<organism evidence="2 3">
    <name type="scientific">Saccharopolyspora spinosa</name>
    <dbReference type="NCBI Taxonomy" id="60894"/>
    <lineage>
        <taxon>Bacteria</taxon>
        <taxon>Bacillati</taxon>
        <taxon>Actinomycetota</taxon>
        <taxon>Actinomycetes</taxon>
        <taxon>Pseudonocardiales</taxon>
        <taxon>Pseudonocardiaceae</taxon>
        <taxon>Saccharopolyspora</taxon>
    </lineage>
</organism>
<dbReference type="PROSITE" id="PS51257">
    <property type="entry name" value="PROKAR_LIPOPROTEIN"/>
    <property type="match status" value="1"/>
</dbReference>
<sequence>MSLLRHRGMPLLLLLVLLVAGCTPETPPPSQSGSQRSDAGTARAELGDLRTVDPCTLADPVALQGLGQTENAGTVSLDYCLLHVKPNDGSLIQLATGELADTVPNQQGSPVVQRGPLRIVQDAPLPGHCTRQVLFADNIAIQVSADLLVGDPASGLCAIAQAGADAAVDALEQHRVGHRAFAANSLALVDPCMLLDSAVVQQIPGLGEAQPQPSPAGHQCRWGAQEADSPRVQFLHTAGDPPKVLHGAAVEESIADRRTVLSIVGGDPQVPLCSAETGHLPFGDPAAGQVEVAMLVVAVPGMTGIDACEYARGLAWQAWPHLPTSAP</sequence>
<accession>A0A2N3YA09</accession>
<dbReference type="RefSeq" id="WP_010305345.1">
    <property type="nucleotide sequence ID" value="NZ_CP061007.1"/>
</dbReference>
<keyword evidence="3" id="KW-1185">Reference proteome</keyword>
<evidence type="ECO:0000313" key="3">
    <source>
        <dbReference type="Proteomes" id="UP000233786"/>
    </source>
</evidence>
<dbReference type="EMBL" id="PJNB01000001">
    <property type="protein sequence ID" value="PKW19749.1"/>
    <property type="molecule type" value="Genomic_DNA"/>
</dbReference>
<gene>
    <name evidence="2" type="ORF">A8926_7937</name>
</gene>
<proteinExistence type="predicted"/>
<feature type="chain" id="PRO_5039346452" description="DUF3558 domain-containing protein" evidence="1">
    <location>
        <begin position="26"/>
        <end position="327"/>
    </location>
</feature>
<reference evidence="2" key="1">
    <citation type="submission" date="2017-12" db="EMBL/GenBank/DDBJ databases">
        <title>Sequencing the genomes of 1000 Actinobacteria strains.</title>
        <authorList>
            <person name="Klenk H.-P."/>
        </authorList>
    </citation>
    <scope>NUCLEOTIDE SEQUENCE [LARGE SCALE GENOMIC DNA]</scope>
    <source>
        <strain evidence="2">DSM 44228</strain>
    </source>
</reference>
<keyword evidence="1" id="KW-0732">Signal</keyword>
<evidence type="ECO:0008006" key="4">
    <source>
        <dbReference type="Google" id="ProtNLM"/>
    </source>
</evidence>
<evidence type="ECO:0000313" key="2">
    <source>
        <dbReference type="EMBL" id="PKW19749.1"/>
    </source>
</evidence>
<evidence type="ECO:0000256" key="1">
    <source>
        <dbReference type="SAM" id="SignalP"/>
    </source>
</evidence>
<dbReference type="AlphaFoldDB" id="A0A2N3YA09"/>
<dbReference type="OrthoDB" id="4445816at2"/>
<comment type="caution">
    <text evidence="2">The sequence shown here is derived from an EMBL/GenBank/DDBJ whole genome shotgun (WGS) entry which is preliminary data.</text>
</comment>
<protein>
    <recommendedName>
        <fullName evidence="4">DUF3558 domain-containing protein</fullName>
    </recommendedName>
</protein>
<name>A0A2N3YA09_SACSN</name>
<dbReference type="STRING" id="994479.GCA_000194155_00217"/>